<gene>
    <name evidence="3" type="ORF">DPMN_016292</name>
</gene>
<evidence type="ECO:0008006" key="5">
    <source>
        <dbReference type="Google" id="ProtNLM"/>
    </source>
</evidence>
<reference evidence="3" key="1">
    <citation type="journal article" date="2019" name="bioRxiv">
        <title>The Genome of the Zebra Mussel, Dreissena polymorpha: A Resource for Invasive Species Research.</title>
        <authorList>
            <person name="McCartney M.A."/>
            <person name="Auch B."/>
            <person name="Kono T."/>
            <person name="Mallez S."/>
            <person name="Zhang Y."/>
            <person name="Obille A."/>
            <person name="Becker A."/>
            <person name="Abrahante J.E."/>
            <person name="Garbe J."/>
            <person name="Badalamenti J.P."/>
            <person name="Herman A."/>
            <person name="Mangelson H."/>
            <person name="Liachko I."/>
            <person name="Sullivan S."/>
            <person name="Sone E.D."/>
            <person name="Koren S."/>
            <person name="Silverstein K.A.T."/>
            <person name="Beckman K.B."/>
            <person name="Gohl D.M."/>
        </authorList>
    </citation>
    <scope>NUCLEOTIDE SEQUENCE</scope>
    <source>
        <strain evidence="3">Duluth1</strain>
        <tissue evidence="3">Whole animal</tissue>
    </source>
</reference>
<name>A0A9D4ND31_DREPO</name>
<sequence length="1406" mass="164599">MHLGQAEDHFSEQKRLIQLTRYHREIALANQDESFATLATMVALCERQQEEIKFRLEHDVERYGKVAAKWIQDIERGRQHTLETEAPQSHSVVELLDHMMLLLEKKHIKERELFCRLLSSTDKMTQQKTEAASTSRQDRHRKMAELYETRQKSVKERGMENMEVLTEGTILKKEDRRSDLFGLEEGDDALLRQSLMASLLEYQNSEAERLICYLAGKTEESIQLEEKKILQDTKSNMADNIACIVLSLDPKDSSNTDDIIEALEGKYDALRDKLLAEALMKELGESEWNRLSEKERQRRILQLKLKERQLRKSGKIDEANALLAELLKDQEHLRQLMGDTEQEQRKRLQERLRKRKERLAQGMTVAEVDALERKEMAEEEMEDKYKERNIMEDLQNRFEQEKDEILRQLQAAGDQHERERERQALLARLHRDQRLAEKEGNFDAAALILGLAQQIEQDLRRQQDEQRKHQERLAFERLEAARKRGHKVKVTGEDAVPVNVEDPLSLQDAISKNLDHQHELERQMFIQLLQESLASPSRRAAEKMSDIERDDCMFEINERYKHWSNSEDHDLKEQIDLLRDAIGVMLEILRAQSALEGRDMKEDDLQVTLLADLQEKQLQESQNLLSGLSNKDLKDLQHLHKLLSAKKDTGCYDNIATVLLGDRLKKEGEDSLEETTEEAEVIRALQEKYDAMKDKLMMEALMKELGEQEWDRLNETQRQKKLIELKLKERKLRREGKLGEIALLIGSHLENEKLLDELMVENARQQRERHDRRLARRRQLVAERQAQGLDTDEDTINDIMEQEEEEEKKTRRRNILDDLQKNFDEEKRHLLLMLSNQKSKVDQERMRQIELAKLKRDELRLKRGDKLNDVIMIIQNLKESDKKREQVITAERDRQRALAKERLEERKRRKGQKTQKDTLMGESLDEAEDRTVQEALLITLETRHEDEMDIMLALLDTARGDKSLANVPEADVKLELAKLEQEHQKWRKHSAQQLAELDERNMTAQQSEQHMADVASNKSDQLKILSDATGHRLEVERRLLQGSQTDLDPSALEQEVEVTIVTDLQEKQTAENRAVQKLLEDQDDAVLQEVKHSLHILSREGWYDNLAHTIFNLTHPDSSLEEEDGLEEKFEEKLAELEKEMEAETENAIKSAKALGEDVDVDAIRRQIMEEYEKMKKKMLSEKESQKGTMRRKLEARRLIKEQRDWEGYAARTLLRQAKENARTIEGNVATEKGRQSNALQQKLAERREARREARSVRDAMARDSALDTHDNKRNAPSSRGSNETPLPTFSLRREKTVVDVEVTDEQKQALLSQVVQQQRNLQNKITEQQRRQEEMLRRRLDSKKGRQTEEAAELISLGERQKTTLEKSQQDEKARQLQVIQDRVRSQREKREPSPGPNKIKQHNQ</sequence>
<evidence type="ECO:0000256" key="1">
    <source>
        <dbReference type="SAM" id="Coils"/>
    </source>
</evidence>
<evidence type="ECO:0000313" key="3">
    <source>
        <dbReference type="EMBL" id="KAH3892180.1"/>
    </source>
</evidence>
<dbReference type="EMBL" id="JAIWYP010000001">
    <property type="protein sequence ID" value="KAH3892180.1"/>
    <property type="molecule type" value="Genomic_DNA"/>
</dbReference>
<feature type="coiled-coil region" evidence="1">
    <location>
        <begin position="1120"/>
        <end position="1189"/>
    </location>
</feature>
<dbReference type="Proteomes" id="UP000828390">
    <property type="component" value="Unassembled WGS sequence"/>
</dbReference>
<keyword evidence="4" id="KW-1185">Reference proteome</keyword>
<feature type="compositionally biased region" description="Basic and acidic residues" evidence="2">
    <location>
        <begin position="1244"/>
        <end position="1274"/>
    </location>
</feature>
<protein>
    <recommendedName>
        <fullName evidence="5">Trichohyalin-like</fullName>
    </recommendedName>
</protein>
<feature type="compositionally biased region" description="Basic and acidic residues" evidence="2">
    <location>
        <begin position="1328"/>
        <end position="1350"/>
    </location>
</feature>
<proteinExistence type="predicted"/>
<feature type="compositionally biased region" description="Basic and acidic residues" evidence="2">
    <location>
        <begin position="1360"/>
        <end position="1376"/>
    </location>
</feature>
<reference evidence="3" key="2">
    <citation type="submission" date="2020-11" db="EMBL/GenBank/DDBJ databases">
        <authorList>
            <person name="McCartney M.A."/>
            <person name="Auch B."/>
            <person name="Kono T."/>
            <person name="Mallez S."/>
            <person name="Becker A."/>
            <person name="Gohl D.M."/>
            <person name="Silverstein K.A.T."/>
            <person name="Koren S."/>
            <person name="Bechman K.B."/>
            <person name="Herman A."/>
            <person name="Abrahante J.E."/>
            <person name="Garbe J."/>
        </authorList>
    </citation>
    <scope>NUCLEOTIDE SEQUENCE</scope>
    <source>
        <strain evidence="3">Duluth1</strain>
        <tissue evidence="3">Whole animal</tissue>
    </source>
</reference>
<feature type="coiled-coil region" evidence="1">
    <location>
        <begin position="760"/>
        <end position="822"/>
    </location>
</feature>
<feature type="coiled-coil region" evidence="1">
    <location>
        <begin position="452"/>
        <end position="479"/>
    </location>
</feature>
<keyword evidence="1" id="KW-0175">Coiled coil</keyword>
<feature type="region of interest" description="Disordered" evidence="2">
    <location>
        <begin position="1225"/>
        <end position="1293"/>
    </location>
</feature>
<feature type="coiled-coil region" evidence="1">
    <location>
        <begin position="291"/>
        <end position="422"/>
    </location>
</feature>
<feature type="region of interest" description="Disordered" evidence="2">
    <location>
        <begin position="898"/>
        <end position="925"/>
    </location>
</feature>
<feature type="compositionally biased region" description="Polar residues" evidence="2">
    <location>
        <begin position="1275"/>
        <end position="1288"/>
    </location>
</feature>
<feature type="coiled-coil region" evidence="1">
    <location>
        <begin position="969"/>
        <end position="996"/>
    </location>
</feature>
<accession>A0A9D4ND31</accession>
<feature type="region of interest" description="Disordered" evidence="2">
    <location>
        <begin position="1319"/>
        <end position="1406"/>
    </location>
</feature>
<organism evidence="3 4">
    <name type="scientific">Dreissena polymorpha</name>
    <name type="common">Zebra mussel</name>
    <name type="synonym">Mytilus polymorpha</name>
    <dbReference type="NCBI Taxonomy" id="45954"/>
    <lineage>
        <taxon>Eukaryota</taxon>
        <taxon>Metazoa</taxon>
        <taxon>Spiralia</taxon>
        <taxon>Lophotrochozoa</taxon>
        <taxon>Mollusca</taxon>
        <taxon>Bivalvia</taxon>
        <taxon>Autobranchia</taxon>
        <taxon>Heteroconchia</taxon>
        <taxon>Euheterodonta</taxon>
        <taxon>Imparidentia</taxon>
        <taxon>Neoheterodontei</taxon>
        <taxon>Myida</taxon>
        <taxon>Dreissenoidea</taxon>
        <taxon>Dreissenidae</taxon>
        <taxon>Dreissena</taxon>
    </lineage>
</organism>
<comment type="caution">
    <text evidence="3">The sequence shown here is derived from an EMBL/GenBank/DDBJ whole genome shotgun (WGS) entry which is preliminary data.</text>
</comment>
<evidence type="ECO:0000256" key="2">
    <source>
        <dbReference type="SAM" id="MobiDB-lite"/>
    </source>
</evidence>
<evidence type="ECO:0000313" key="4">
    <source>
        <dbReference type="Proteomes" id="UP000828390"/>
    </source>
</evidence>
<feature type="compositionally biased region" description="Basic and acidic residues" evidence="2">
    <location>
        <begin position="1383"/>
        <end position="1394"/>
    </location>
</feature>